<dbReference type="GO" id="GO:0042597">
    <property type="term" value="C:periplasmic space"/>
    <property type="evidence" value="ECO:0007669"/>
    <property type="project" value="UniProtKB-SubCell"/>
</dbReference>
<dbReference type="Proteomes" id="UP000000607">
    <property type="component" value="Chromosome"/>
</dbReference>
<evidence type="ECO:0000256" key="5">
    <source>
        <dbReference type="PIRNR" id="PIRNR019574"/>
    </source>
</evidence>
<dbReference type="InterPro" id="IPR006059">
    <property type="entry name" value="SBP"/>
</dbReference>
<feature type="binding site" evidence="6">
    <location>
        <begin position="201"/>
        <end position="204"/>
    </location>
    <ligand>
        <name>spermidine</name>
        <dbReference type="ChEBI" id="CHEBI:57834"/>
    </ligand>
</feature>
<dbReference type="SUPFAM" id="SSF53850">
    <property type="entry name" value="Periplasmic binding protein-like II"/>
    <property type="match status" value="1"/>
</dbReference>
<dbReference type="Gene3D" id="3.40.190.10">
    <property type="entry name" value="Periplasmic binding protein-like II"/>
    <property type="match status" value="2"/>
</dbReference>
<keyword evidence="3" id="KW-0732">Signal</keyword>
<evidence type="ECO:0000256" key="6">
    <source>
        <dbReference type="PIRSR" id="PIRSR019574-1"/>
    </source>
</evidence>
<reference evidence="7 8" key="1">
    <citation type="journal article" date="2004" name="Nat. Biotechnol.">
        <title>The genome sequence of the capnophilic rumen bacterium Mannheimia succiniciproducens.</title>
        <authorList>
            <person name="Hong S.H."/>
            <person name="Kim J.S."/>
            <person name="Lee S.Y."/>
            <person name="In Y.H."/>
            <person name="Choi S.S."/>
            <person name="Rih J.-K."/>
            <person name="Kim C.H."/>
            <person name="Jeong H."/>
            <person name="Hur C.G."/>
            <person name="Kim J.J."/>
        </authorList>
    </citation>
    <scope>NUCLEOTIDE SEQUENCE [LARGE SCALE GENOMIC DNA]</scope>
    <source>
        <strain evidence="8">KCTC 0769BP / MBEL55E</strain>
    </source>
</reference>
<name>Q65UE4_MANSM</name>
<dbReference type="STRING" id="221988.MS0809"/>
<evidence type="ECO:0000256" key="1">
    <source>
        <dbReference type="ARBA" id="ARBA00004418"/>
    </source>
</evidence>
<protein>
    <recommendedName>
        <fullName evidence="5">Putrescine-binding periplasmic protein</fullName>
    </recommendedName>
</protein>
<dbReference type="eggNOG" id="COG0687">
    <property type="taxonomic scope" value="Bacteria"/>
</dbReference>
<dbReference type="EMBL" id="AE016827">
    <property type="protein sequence ID" value="AAU37416.1"/>
    <property type="molecule type" value="Genomic_DNA"/>
</dbReference>
<evidence type="ECO:0000313" key="7">
    <source>
        <dbReference type="EMBL" id="AAU37416.1"/>
    </source>
</evidence>
<dbReference type="PANTHER" id="PTHR30222">
    <property type="entry name" value="SPERMIDINE/PUTRESCINE-BINDING PERIPLASMIC PROTEIN"/>
    <property type="match status" value="1"/>
</dbReference>
<feature type="binding site" evidence="6">
    <location>
        <position position="361"/>
    </location>
    <ligand>
        <name>spermidine</name>
        <dbReference type="ChEBI" id="CHEBI:57834"/>
    </ligand>
</feature>
<dbReference type="Pfam" id="PF13416">
    <property type="entry name" value="SBP_bac_8"/>
    <property type="match status" value="1"/>
</dbReference>
<dbReference type="InterPro" id="IPR001188">
    <property type="entry name" value="Sperm_putr-bd"/>
</dbReference>
<keyword evidence="8" id="KW-1185">Reference proteome</keyword>
<dbReference type="AlphaFoldDB" id="Q65UE4"/>
<accession>Q65UE4</accession>
<dbReference type="GO" id="GO:0019808">
    <property type="term" value="F:polyamine binding"/>
    <property type="evidence" value="ECO:0007669"/>
    <property type="project" value="InterPro"/>
</dbReference>
<comment type="similarity">
    <text evidence="5">Belongs to the bacterial solute-binding protein PotD/PotF family.</text>
</comment>
<proteinExistence type="inferred from homology"/>
<dbReference type="PRINTS" id="PR00909">
    <property type="entry name" value="SPERMDNBNDNG"/>
</dbReference>
<dbReference type="HOGENOM" id="CLU_026974_1_3_6"/>
<feature type="binding site" evidence="6">
    <location>
        <position position="68"/>
    </location>
    <ligand>
        <name>spermidine</name>
        <dbReference type="ChEBI" id="CHEBI:57834"/>
    </ligand>
</feature>
<keyword evidence="2 5" id="KW-0813">Transport</keyword>
<gene>
    <name evidence="7" type="primary">potD</name>
    <name evidence="7" type="ordered locus">MS0809</name>
</gene>
<evidence type="ECO:0000256" key="2">
    <source>
        <dbReference type="ARBA" id="ARBA00022448"/>
    </source>
</evidence>
<dbReference type="PIRSF" id="PIRSF019574">
    <property type="entry name" value="Periplasmic_polyamine_BP"/>
    <property type="match status" value="1"/>
</dbReference>
<dbReference type="KEGG" id="msu:MS0809"/>
<comment type="subcellular location">
    <subcellularLocation>
        <location evidence="1 5">Periplasm</location>
    </subcellularLocation>
</comment>
<sequence>MSWNYQGQIFYSLSTGANSMKKLAGLFAAGLIAVAVTGCNDKESKSADANAPETAKDNGTVYLYTWSEYVPDGLLDDFTKETGIKVIVSSLESNETLYAKLKTQGADGGYDIIAPSNYFVSKMAREGMLKELDHSKLPVIQELDPDWLNKSYDPNNKYSLPQLLGAPGIAYNTQTYKGSDFTSWGDLWKPEFAGKVQLLDDAREVFNIALLKLGKNPNTQDPAEIKAAYEELLKLRPNVLSFNSDNPANAFISGEVEVGQLWNGSVRIAKKEQPGSIDMIFPKEGPVLWVDNLAIPATSKNPDGAHKLINYLLGAKAAEKLTLAIGYPTANVEAKKVLPKEITEDPAIYPTAELLRTANWQEDVGEAVELYEKYYQELKAAK</sequence>
<organism evidence="7 8">
    <name type="scientific">Mannheimia succiniciproducens (strain KCTC 0769BP / MBEL55E)</name>
    <dbReference type="NCBI Taxonomy" id="221988"/>
    <lineage>
        <taxon>Bacteria</taxon>
        <taxon>Pseudomonadati</taxon>
        <taxon>Pseudomonadota</taxon>
        <taxon>Gammaproteobacteria</taxon>
        <taxon>Pasteurellales</taxon>
        <taxon>Pasteurellaceae</taxon>
        <taxon>Basfia</taxon>
    </lineage>
</organism>
<dbReference type="GO" id="GO:0015846">
    <property type="term" value="P:polyamine transport"/>
    <property type="evidence" value="ECO:0007669"/>
    <property type="project" value="InterPro"/>
</dbReference>
<evidence type="ECO:0000256" key="4">
    <source>
        <dbReference type="ARBA" id="ARBA00022764"/>
    </source>
</evidence>
<feature type="binding site" evidence="6">
    <location>
        <position position="118"/>
    </location>
    <ligand>
        <name>spermidine</name>
        <dbReference type="ChEBI" id="CHEBI:57834"/>
    </ligand>
</feature>
<evidence type="ECO:0000313" key="8">
    <source>
        <dbReference type="Proteomes" id="UP000000607"/>
    </source>
</evidence>
<evidence type="ECO:0000256" key="3">
    <source>
        <dbReference type="ARBA" id="ARBA00022729"/>
    </source>
</evidence>
<keyword evidence="4 5" id="KW-0574">Periplasm</keyword>
<comment type="function">
    <text evidence="5">Required for the activity of the bacterial periplasmic transport system of putrescine.</text>
</comment>
<dbReference type="PANTHER" id="PTHR30222:SF17">
    <property type="entry name" value="SPERMIDINE_PUTRESCINE-BINDING PERIPLASMIC PROTEIN"/>
    <property type="match status" value="1"/>
</dbReference>